<dbReference type="Pfam" id="PF25857">
    <property type="entry name" value="DUF7957"/>
    <property type="match status" value="1"/>
</dbReference>
<dbReference type="AlphaFoldDB" id="A0A6I2L6V4"/>
<dbReference type="RefSeq" id="WP_154378994.1">
    <property type="nucleotide sequence ID" value="NZ_WKJK01000009.1"/>
</dbReference>
<evidence type="ECO:0000313" key="1">
    <source>
        <dbReference type="EMBL" id="MRW92019.1"/>
    </source>
</evidence>
<protein>
    <submittedName>
        <fullName evidence="1">Uncharacterized protein</fullName>
    </submittedName>
</protein>
<organism evidence="1 2">
    <name type="scientific">Duganella guangzhouensis</name>
    <dbReference type="NCBI Taxonomy" id="2666084"/>
    <lineage>
        <taxon>Bacteria</taxon>
        <taxon>Pseudomonadati</taxon>
        <taxon>Pseudomonadota</taxon>
        <taxon>Betaproteobacteria</taxon>
        <taxon>Burkholderiales</taxon>
        <taxon>Oxalobacteraceae</taxon>
        <taxon>Telluria group</taxon>
        <taxon>Duganella</taxon>
    </lineage>
</organism>
<dbReference type="EMBL" id="WKJK01000009">
    <property type="protein sequence ID" value="MRW92019.1"/>
    <property type="molecule type" value="Genomic_DNA"/>
</dbReference>
<sequence length="110" mass="11982">MEIKSRDGCIHHPGGQFSVDHPVVDAYQIDDRIIVLFDYMAFPKGESARNLFAYSLDGNVLWRADDIGCGTIDAYTNIISTTPLVVGNFAGFVCSVDVSSGKVQATCFTK</sequence>
<evidence type="ECO:0000313" key="2">
    <source>
        <dbReference type="Proteomes" id="UP000433309"/>
    </source>
</evidence>
<proteinExistence type="predicted"/>
<gene>
    <name evidence="1" type="ORF">GJ699_18660</name>
</gene>
<keyword evidence="2" id="KW-1185">Reference proteome</keyword>
<dbReference type="InterPro" id="IPR058263">
    <property type="entry name" value="DUF7957"/>
</dbReference>
<dbReference type="Proteomes" id="UP000433309">
    <property type="component" value="Unassembled WGS sequence"/>
</dbReference>
<name>A0A6I2L6V4_9BURK</name>
<accession>A0A6I2L6V4</accession>
<reference evidence="1 2" key="1">
    <citation type="submission" date="2019-11" db="EMBL/GenBank/DDBJ databases">
        <title>Novel species isolated from a subtropical stream in China.</title>
        <authorList>
            <person name="Lu H."/>
        </authorList>
    </citation>
    <scope>NUCLEOTIDE SEQUENCE [LARGE SCALE GENOMIC DNA]</scope>
    <source>
        <strain evidence="1 2">FT80W</strain>
    </source>
</reference>
<comment type="caution">
    <text evidence="1">The sequence shown here is derived from an EMBL/GenBank/DDBJ whole genome shotgun (WGS) entry which is preliminary data.</text>
</comment>